<comment type="caution">
    <text evidence="8">The sequence shown here is derived from an EMBL/GenBank/DDBJ whole genome shotgun (WGS) entry which is preliminary data.</text>
</comment>
<dbReference type="InterPro" id="IPR020846">
    <property type="entry name" value="MFS_dom"/>
</dbReference>
<organism evidence="8 9">
    <name type="scientific">Cladobotryum mycophilum</name>
    <dbReference type="NCBI Taxonomy" id="491253"/>
    <lineage>
        <taxon>Eukaryota</taxon>
        <taxon>Fungi</taxon>
        <taxon>Dikarya</taxon>
        <taxon>Ascomycota</taxon>
        <taxon>Pezizomycotina</taxon>
        <taxon>Sordariomycetes</taxon>
        <taxon>Hypocreomycetidae</taxon>
        <taxon>Hypocreales</taxon>
        <taxon>Hypocreaceae</taxon>
        <taxon>Cladobotryum</taxon>
    </lineage>
</organism>
<evidence type="ECO:0000313" key="8">
    <source>
        <dbReference type="EMBL" id="KAK5998883.1"/>
    </source>
</evidence>
<evidence type="ECO:0000259" key="7">
    <source>
        <dbReference type="PROSITE" id="PS50850"/>
    </source>
</evidence>
<evidence type="ECO:0000256" key="2">
    <source>
        <dbReference type="ARBA" id="ARBA00022692"/>
    </source>
</evidence>
<reference evidence="8 9" key="1">
    <citation type="submission" date="2024-01" db="EMBL/GenBank/DDBJ databases">
        <title>Complete genome of Cladobotryum mycophilum ATHUM6906.</title>
        <authorList>
            <person name="Christinaki A.C."/>
            <person name="Myridakis A.I."/>
            <person name="Kouvelis V.N."/>
        </authorList>
    </citation>
    <scope>NUCLEOTIDE SEQUENCE [LARGE SCALE GENOMIC DNA]</scope>
    <source>
        <strain evidence="8 9">ATHUM6906</strain>
    </source>
</reference>
<dbReference type="InterPro" id="IPR001958">
    <property type="entry name" value="Tet-R_TetA/multi-R_MdtG-like"/>
</dbReference>
<feature type="transmembrane region" description="Helical" evidence="6">
    <location>
        <begin position="418"/>
        <end position="437"/>
    </location>
</feature>
<dbReference type="InterPro" id="IPR011701">
    <property type="entry name" value="MFS"/>
</dbReference>
<dbReference type="PROSITE" id="PS50850">
    <property type="entry name" value="MFS"/>
    <property type="match status" value="1"/>
</dbReference>
<dbReference type="Proteomes" id="UP001338125">
    <property type="component" value="Unassembled WGS sequence"/>
</dbReference>
<dbReference type="PANTHER" id="PTHR42718">
    <property type="entry name" value="MAJOR FACILITATOR SUPERFAMILY MULTIDRUG TRANSPORTER MFSC"/>
    <property type="match status" value="1"/>
</dbReference>
<feature type="transmembrane region" description="Helical" evidence="6">
    <location>
        <begin position="526"/>
        <end position="546"/>
    </location>
</feature>
<feature type="transmembrane region" description="Helical" evidence="6">
    <location>
        <begin position="252"/>
        <end position="273"/>
    </location>
</feature>
<feature type="transmembrane region" description="Helical" evidence="6">
    <location>
        <begin position="393"/>
        <end position="412"/>
    </location>
</feature>
<evidence type="ECO:0000256" key="4">
    <source>
        <dbReference type="ARBA" id="ARBA00023136"/>
    </source>
</evidence>
<dbReference type="PRINTS" id="PR01035">
    <property type="entry name" value="TCRTETA"/>
</dbReference>
<dbReference type="Pfam" id="PF07690">
    <property type="entry name" value="MFS_1"/>
    <property type="match status" value="1"/>
</dbReference>
<feature type="transmembrane region" description="Helical" evidence="6">
    <location>
        <begin position="132"/>
        <end position="151"/>
    </location>
</feature>
<evidence type="ECO:0000256" key="5">
    <source>
        <dbReference type="SAM" id="MobiDB-lite"/>
    </source>
</evidence>
<dbReference type="PANTHER" id="PTHR42718:SF10">
    <property type="entry name" value="TRANSPORTER, PUTATIVE (AFU_ORTHOLOGUE AFUA_8G06760)-RELATED"/>
    <property type="match status" value="1"/>
</dbReference>
<feature type="transmembrane region" description="Helical" evidence="6">
    <location>
        <begin position="222"/>
        <end position="245"/>
    </location>
</feature>
<feature type="transmembrane region" description="Helical" evidence="6">
    <location>
        <begin position="449"/>
        <end position="473"/>
    </location>
</feature>
<evidence type="ECO:0000256" key="1">
    <source>
        <dbReference type="ARBA" id="ARBA00004141"/>
    </source>
</evidence>
<keyword evidence="3 6" id="KW-1133">Transmembrane helix</keyword>
<name>A0ABR0T370_9HYPO</name>
<dbReference type="SUPFAM" id="SSF103473">
    <property type="entry name" value="MFS general substrate transporter"/>
    <property type="match status" value="1"/>
</dbReference>
<dbReference type="EMBL" id="JAVFKD010000001">
    <property type="protein sequence ID" value="KAK5998883.1"/>
    <property type="molecule type" value="Genomic_DNA"/>
</dbReference>
<keyword evidence="4 6" id="KW-0472">Membrane</keyword>
<feature type="transmembrane region" description="Helical" evidence="6">
    <location>
        <begin position="188"/>
        <end position="210"/>
    </location>
</feature>
<keyword evidence="9" id="KW-1185">Reference proteome</keyword>
<evidence type="ECO:0000256" key="3">
    <source>
        <dbReference type="ARBA" id="ARBA00022989"/>
    </source>
</evidence>
<evidence type="ECO:0000313" key="9">
    <source>
        <dbReference type="Proteomes" id="UP001338125"/>
    </source>
</evidence>
<sequence length="557" mass="59153">MEFNKLTASHGGSSLASFAFQTLPPASSSNPKPSPPAVVEQKAHVAAGTVQETLVTPREDPALHEAVLESDPPSSLLVSPSPPPPELPFSKARAIVVIVTLSGITLLNAIGSGILVTSLPRIAKEVGLPQSLLLWPAAVYSLAAGCTLLIFGSIADVVGPKRMWLTGSLLYVIFTLAVGLAKTAMQIILFRAVLGVAIAMCLPTAVSLITNTFPRGDWRNTAFAVNGACNPLGYAVGLVLGGIFTSTIGWRWGYYTMAIINVGLTAASFWVLPSVNVATNRHWKTRIIHEVDWLGAVMLSAALGMLLYVLAMTSSSYRKISDTPQIAVLTVSLALLIAFPFWMDYQTRRGKPAFIPNKLWRNSSFTTVCVGVFLSWAFQEIQHLSALQSSVRFLPHVISGAAANVVTGLLISKVQVQTLVVVSAVIAAVAAPLMATISVGQSYWFSPFWALFLSPVNGDVLFTVSGIVISNAYPPELQSLAGSVFNEMSQFGNSVGLAITAAVAASVTEHSTEKTSSEALMQGYRAAFWTVFAGCVTVVVVAWFGLRKGGIVGKKDD</sequence>
<gene>
    <name evidence="8" type="ORF">PT974_01267</name>
</gene>
<evidence type="ECO:0000256" key="6">
    <source>
        <dbReference type="SAM" id="Phobius"/>
    </source>
</evidence>
<feature type="transmembrane region" description="Helical" evidence="6">
    <location>
        <begin position="163"/>
        <end position="181"/>
    </location>
</feature>
<feature type="transmembrane region" description="Helical" evidence="6">
    <location>
        <begin position="293"/>
        <end position="314"/>
    </location>
</feature>
<accession>A0ABR0T370</accession>
<feature type="transmembrane region" description="Helical" evidence="6">
    <location>
        <begin position="326"/>
        <end position="343"/>
    </location>
</feature>
<keyword evidence="2 6" id="KW-0812">Transmembrane</keyword>
<protein>
    <submittedName>
        <fullName evidence="8">MFS-type transporter 1</fullName>
    </submittedName>
</protein>
<comment type="subcellular location">
    <subcellularLocation>
        <location evidence="1">Membrane</location>
        <topology evidence="1">Multi-pass membrane protein</topology>
    </subcellularLocation>
</comment>
<dbReference type="Gene3D" id="1.20.1720.10">
    <property type="entry name" value="Multidrug resistance protein D"/>
    <property type="match status" value="1"/>
</dbReference>
<dbReference type="Gene3D" id="1.20.1250.20">
    <property type="entry name" value="MFS general substrate transporter like domains"/>
    <property type="match status" value="1"/>
</dbReference>
<proteinExistence type="predicted"/>
<feature type="domain" description="Major facilitator superfamily (MFS) profile" evidence="7">
    <location>
        <begin position="97"/>
        <end position="550"/>
    </location>
</feature>
<feature type="region of interest" description="Disordered" evidence="5">
    <location>
        <begin position="22"/>
        <end position="43"/>
    </location>
</feature>
<feature type="transmembrane region" description="Helical" evidence="6">
    <location>
        <begin position="94"/>
        <end position="120"/>
    </location>
</feature>
<dbReference type="InterPro" id="IPR036259">
    <property type="entry name" value="MFS_trans_sf"/>
</dbReference>
<feature type="transmembrane region" description="Helical" evidence="6">
    <location>
        <begin position="363"/>
        <end position="381"/>
    </location>
</feature>